<dbReference type="PROSITE" id="PS50864">
    <property type="entry name" value="SAND"/>
    <property type="match status" value="1"/>
</dbReference>
<feature type="compositionally biased region" description="Polar residues" evidence="1">
    <location>
        <begin position="212"/>
        <end position="221"/>
    </location>
</feature>
<dbReference type="Gene3D" id="3.10.390.10">
    <property type="entry name" value="SAND domain-like"/>
    <property type="match status" value="1"/>
</dbReference>
<reference evidence="3" key="1">
    <citation type="journal article" date="2023" name="Science">
        <title>Genome structures resolve the early diversification of teleost fishes.</title>
        <authorList>
            <person name="Parey E."/>
            <person name="Louis A."/>
            <person name="Montfort J."/>
            <person name="Bouchez O."/>
            <person name="Roques C."/>
            <person name="Iampietro C."/>
            <person name="Lluch J."/>
            <person name="Castinel A."/>
            <person name="Donnadieu C."/>
            <person name="Desvignes T."/>
            <person name="Floi Bucao C."/>
            <person name="Jouanno E."/>
            <person name="Wen M."/>
            <person name="Mejri S."/>
            <person name="Dirks R."/>
            <person name="Jansen H."/>
            <person name="Henkel C."/>
            <person name="Chen W.J."/>
            <person name="Zahm M."/>
            <person name="Cabau C."/>
            <person name="Klopp C."/>
            <person name="Thompson A.W."/>
            <person name="Robinson-Rechavi M."/>
            <person name="Braasch I."/>
            <person name="Lecointre G."/>
            <person name="Bobe J."/>
            <person name="Postlethwait J.H."/>
            <person name="Berthelot C."/>
            <person name="Roest Crollius H."/>
            <person name="Guiguen Y."/>
        </authorList>
    </citation>
    <scope>NUCLEOTIDE SEQUENCE</scope>
    <source>
        <strain evidence="3">NC1722</strain>
    </source>
</reference>
<proteinExistence type="predicted"/>
<comment type="caution">
    <text evidence="3">The sequence shown here is derived from an EMBL/GenBank/DDBJ whole genome shotgun (WGS) entry which is preliminary data.</text>
</comment>
<gene>
    <name evidence="3" type="ORF">AAFF_G00310560</name>
</gene>
<dbReference type="GO" id="GO:0005634">
    <property type="term" value="C:nucleus"/>
    <property type="evidence" value="ECO:0007669"/>
    <property type="project" value="TreeGrafter"/>
</dbReference>
<accession>A0AAD7R8H2</accession>
<keyword evidence="4" id="KW-1185">Reference proteome</keyword>
<dbReference type="InterPro" id="IPR010919">
    <property type="entry name" value="SAND-like_dom_sf"/>
</dbReference>
<feature type="region of interest" description="Disordered" evidence="1">
    <location>
        <begin position="64"/>
        <end position="131"/>
    </location>
</feature>
<feature type="domain" description="SAND" evidence="2">
    <location>
        <begin position="139"/>
        <end position="207"/>
    </location>
</feature>
<sequence>MKSKQLRERGVYQLLDWLETERPQCIKLFWSCVFKDHILLQYPVLRLLRNSLLDGSFHFSENLPEKEERMKGEQKKKVEDKQSEKKRGKKGKESVEEEQPGPSTQSTPSKKTQKPTWNSPNRKGVKEEKGKWALFRTRLPVTCGDKKGNLHRPKLARGKMCIQAKGRWFSPRSFEDFGGRKSNRNWKKSIRCQNTPLLKLIQEGHLDLPCSRPQQSLTNPSEQRKRVIPSRSEDNISGQFLFIMEGDRNAHTYSTQENLELFDLK</sequence>
<dbReference type="SMART" id="SM00258">
    <property type="entry name" value="SAND"/>
    <property type="match status" value="1"/>
</dbReference>
<feature type="compositionally biased region" description="Basic and acidic residues" evidence="1">
    <location>
        <begin position="64"/>
        <end position="85"/>
    </location>
</feature>
<dbReference type="GO" id="GO:0003677">
    <property type="term" value="F:DNA binding"/>
    <property type="evidence" value="ECO:0007669"/>
    <property type="project" value="InterPro"/>
</dbReference>
<dbReference type="InterPro" id="IPR000770">
    <property type="entry name" value="SAND_dom"/>
</dbReference>
<dbReference type="InterPro" id="IPR043563">
    <property type="entry name" value="Sp110/Sp140/Sp140L-like"/>
</dbReference>
<dbReference type="Pfam" id="PF01342">
    <property type="entry name" value="SAND"/>
    <property type="match status" value="1"/>
</dbReference>
<evidence type="ECO:0000259" key="2">
    <source>
        <dbReference type="PROSITE" id="PS50864"/>
    </source>
</evidence>
<dbReference type="EMBL" id="JAINUG010000451">
    <property type="protein sequence ID" value="KAJ8371457.1"/>
    <property type="molecule type" value="Genomic_DNA"/>
</dbReference>
<dbReference type="GO" id="GO:0000981">
    <property type="term" value="F:DNA-binding transcription factor activity, RNA polymerase II-specific"/>
    <property type="evidence" value="ECO:0007669"/>
    <property type="project" value="TreeGrafter"/>
</dbReference>
<organism evidence="3 4">
    <name type="scientific">Aldrovandia affinis</name>
    <dbReference type="NCBI Taxonomy" id="143900"/>
    <lineage>
        <taxon>Eukaryota</taxon>
        <taxon>Metazoa</taxon>
        <taxon>Chordata</taxon>
        <taxon>Craniata</taxon>
        <taxon>Vertebrata</taxon>
        <taxon>Euteleostomi</taxon>
        <taxon>Actinopterygii</taxon>
        <taxon>Neopterygii</taxon>
        <taxon>Teleostei</taxon>
        <taxon>Notacanthiformes</taxon>
        <taxon>Halosauridae</taxon>
        <taxon>Aldrovandia</taxon>
    </lineage>
</organism>
<feature type="compositionally biased region" description="Polar residues" evidence="1">
    <location>
        <begin position="101"/>
        <end position="121"/>
    </location>
</feature>
<evidence type="ECO:0000313" key="4">
    <source>
        <dbReference type="Proteomes" id="UP001221898"/>
    </source>
</evidence>
<name>A0AAD7R8H2_9TELE</name>
<dbReference type="AlphaFoldDB" id="A0AAD7R8H2"/>
<dbReference type="Proteomes" id="UP001221898">
    <property type="component" value="Unassembled WGS sequence"/>
</dbReference>
<protein>
    <recommendedName>
        <fullName evidence="2">SAND domain-containing protein</fullName>
    </recommendedName>
</protein>
<feature type="region of interest" description="Disordered" evidence="1">
    <location>
        <begin position="211"/>
        <end position="230"/>
    </location>
</feature>
<evidence type="ECO:0000256" key="1">
    <source>
        <dbReference type="SAM" id="MobiDB-lite"/>
    </source>
</evidence>
<dbReference type="SUPFAM" id="SSF63763">
    <property type="entry name" value="SAND domain-like"/>
    <property type="match status" value="1"/>
</dbReference>
<evidence type="ECO:0000313" key="3">
    <source>
        <dbReference type="EMBL" id="KAJ8371457.1"/>
    </source>
</evidence>
<dbReference type="PANTHER" id="PTHR46386:SF1">
    <property type="entry name" value="NUCLEAR BODY PROTEIN SP140-LIKE PROTEIN"/>
    <property type="match status" value="1"/>
</dbReference>
<dbReference type="PANTHER" id="PTHR46386">
    <property type="entry name" value="NUCLEAR BODY PROTEIN SP140"/>
    <property type="match status" value="1"/>
</dbReference>